<evidence type="ECO:0000256" key="1">
    <source>
        <dbReference type="SAM" id="Phobius"/>
    </source>
</evidence>
<feature type="transmembrane region" description="Helical" evidence="1">
    <location>
        <begin position="137"/>
        <end position="152"/>
    </location>
</feature>
<dbReference type="Pfam" id="PF01757">
    <property type="entry name" value="Acyl_transf_3"/>
    <property type="match status" value="1"/>
</dbReference>
<proteinExistence type="predicted"/>
<feature type="transmembrane region" description="Helical" evidence="1">
    <location>
        <begin position="31"/>
        <end position="52"/>
    </location>
</feature>
<organism evidence="3 4">
    <name type="scientific">Kozakia baliensis</name>
    <dbReference type="NCBI Taxonomy" id="153496"/>
    <lineage>
        <taxon>Bacteria</taxon>
        <taxon>Pseudomonadati</taxon>
        <taxon>Pseudomonadota</taxon>
        <taxon>Alphaproteobacteria</taxon>
        <taxon>Acetobacterales</taxon>
        <taxon>Acetobacteraceae</taxon>
        <taxon>Kozakia</taxon>
    </lineage>
</organism>
<accession>A0A1D8UQA4</accession>
<dbReference type="InterPro" id="IPR002656">
    <property type="entry name" value="Acyl_transf_3_dom"/>
</dbReference>
<name>A0A1D8UQA4_9PROT</name>
<keyword evidence="1" id="KW-0472">Membrane</keyword>
<dbReference type="Proteomes" id="UP000179145">
    <property type="component" value="Chromosome"/>
</dbReference>
<keyword evidence="1" id="KW-0812">Transmembrane</keyword>
<keyword evidence="4" id="KW-1185">Reference proteome</keyword>
<gene>
    <name evidence="3" type="ORF">A0U89_00300</name>
</gene>
<feature type="transmembrane region" description="Helical" evidence="1">
    <location>
        <begin position="186"/>
        <end position="208"/>
    </location>
</feature>
<feature type="transmembrane region" description="Helical" evidence="1">
    <location>
        <begin position="283"/>
        <end position="304"/>
    </location>
</feature>
<dbReference type="GO" id="GO:0016747">
    <property type="term" value="F:acyltransferase activity, transferring groups other than amino-acyl groups"/>
    <property type="evidence" value="ECO:0007669"/>
    <property type="project" value="InterPro"/>
</dbReference>
<keyword evidence="1" id="KW-1133">Transmembrane helix</keyword>
<dbReference type="RefSeq" id="WP_070401690.1">
    <property type="nucleotide sequence ID" value="NZ_BJVW01000007.1"/>
</dbReference>
<feature type="transmembrane region" description="Helical" evidence="1">
    <location>
        <begin position="214"/>
        <end position="233"/>
    </location>
</feature>
<evidence type="ECO:0000259" key="2">
    <source>
        <dbReference type="Pfam" id="PF01757"/>
    </source>
</evidence>
<feature type="domain" description="Acyltransferase 3" evidence="2">
    <location>
        <begin position="4"/>
        <end position="301"/>
    </location>
</feature>
<reference evidence="3 4" key="1">
    <citation type="journal article" date="2016" name="Microb. Cell Fact.">
        <title>Dissection of exopolysaccharide biosynthesis in Kozakia baliensis.</title>
        <authorList>
            <person name="Brandt J.U."/>
            <person name="Jakob F."/>
            <person name="Behr J."/>
            <person name="Geissler A.J."/>
            <person name="Vogel R.F."/>
        </authorList>
    </citation>
    <scope>NUCLEOTIDE SEQUENCE [LARGE SCALE GENOMIC DNA]</scope>
    <source>
        <strain evidence="3 4">DSM 14400</strain>
    </source>
</reference>
<feature type="transmembrane region" description="Helical" evidence="1">
    <location>
        <begin position="114"/>
        <end position="130"/>
    </location>
</feature>
<feature type="transmembrane region" description="Helical" evidence="1">
    <location>
        <begin position="158"/>
        <end position="174"/>
    </location>
</feature>
<dbReference type="KEGG" id="kba:A0U89_00300"/>
<dbReference type="EMBL" id="CP014674">
    <property type="protein sequence ID" value="AOX15823.1"/>
    <property type="molecule type" value="Genomic_DNA"/>
</dbReference>
<evidence type="ECO:0000313" key="3">
    <source>
        <dbReference type="EMBL" id="AOX15823.1"/>
    </source>
</evidence>
<dbReference type="AlphaFoldDB" id="A0A1D8UQA4"/>
<sequence length="342" mass="38216">MASVRGVAIFLVVIHHANVDISGWLLRDMPFAWGIGIFQYAAVPIFLLCAGLSMSKIAGSRIQLLKAATNYAYIYVLWSLISILLSAFIAKSNVSFSADILASIRSIAFPRSPLWFPYGLAVMLFCAALFTRCDRRLQFGIALAIGFLPMVLHRDIVTNIACNITFFYIGLLFREKIIRVLSFNPWVLLSVCLSGYVGLLLVAAWSGVAYFPPVYTLLGTLAFGALVAFWRALPVPGLYRVSAKLGRTALPILLTHDFWIHVVEKTFGHGPIFNMLSEQAPRWFLPLAATALAMTMSILTYEALKRFRWLFMAPRSLLLHVSNWLMRIYMATRGLTVRKAAP</sequence>
<feature type="transmembrane region" description="Helical" evidence="1">
    <location>
        <begin position="7"/>
        <end position="25"/>
    </location>
</feature>
<evidence type="ECO:0000313" key="4">
    <source>
        <dbReference type="Proteomes" id="UP000179145"/>
    </source>
</evidence>
<protein>
    <recommendedName>
        <fullName evidence="2">Acyltransferase 3 domain-containing protein</fullName>
    </recommendedName>
</protein>
<feature type="transmembrane region" description="Helical" evidence="1">
    <location>
        <begin position="72"/>
        <end position="94"/>
    </location>
</feature>